<organism evidence="4 5">
    <name type="scientific">Phocaeicola vulgatus</name>
    <name type="common">Bacteroides vulgatus</name>
    <dbReference type="NCBI Taxonomy" id="821"/>
    <lineage>
        <taxon>Bacteria</taxon>
        <taxon>Pseudomonadati</taxon>
        <taxon>Bacteroidota</taxon>
        <taxon>Bacteroidia</taxon>
        <taxon>Bacteroidales</taxon>
        <taxon>Bacteroidaceae</taxon>
        <taxon>Phocaeicola</taxon>
    </lineage>
</organism>
<dbReference type="GO" id="GO:0016989">
    <property type="term" value="F:sigma factor antagonist activity"/>
    <property type="evidence" value="ECO:0007669"/>
    <property type="project" value="TreeGrafter"/>
</dbReference>
<dbReference type="PANTHER" id="PTHR30273">
    <property type="entry name" value="PERIPLASMIC SIGNAL SENSOR AND SIGMA FACTOR ACTIVATOR FECR-RELATED"/>
    <property type="match status" value="1"/>
</dbReference>
<dbReference type="PIRSF" id="PIRSF018266">
    <property type="entry name" value="FecR"/>
    <property type="match status" value="1"/>
</dbReference>
<dbReference type="Gene3D" id="2.60.120.1440">
    <property type="match status" value="1"/>
</dbReference>
<dbReference type="Gene3D" id="3.55.50.30">
    <property type="match status" value="1"/>
</dbReference>
<evidence type="ECO:0000313" key="5">
    <source>
        <dbReference type="Proteomes" id="UP000433382"/>
    </source>
</evidence>
<keyword evidence="1" id="KW-0812">Transmembrane</keyword>
<gene>
    <name evidence="4" type="ORF">GAY01_00630</name>
</gene>
<dbReference type="InterPro" id="IPR032508">
    <property type="entry name" value="FecR_C"/>
</dbReference>
<dbReference type="InterPro" id="IPR006860">
    <property type="entry name" value="FecR"/>
</dbReference>
<dbReference type="Pfam" id="PF16344">
    <property type="entry name" value="FecR_C"/>
    <property type="match status" value="1"/>
</dbReference>
<reference evidence="4 5" key="1">
    <citation type="journal article" date="2019" name="Nat. Med.">
        <title>A library of human gut bacterial isolates paired with longitudinal multiomics data enables mechanistic microbiome research.</title>
        <authorList>
            <person name="Poyet M."/>
            <person name="Groussin M."/>
            <person name="Gibbons S.M."/>
            <person name="Avila-Pacheco J."/>
            <person name="Jiang X."/>
            <person name="Kearney S.M."/>
            <person name="Perrotta A.R."/>
            <person name="Berdy B."/>
            <person name="Zhao S."/>
            <person name="Lieberman T.D."/>
            <person name="Swanson P.K."/>
            <person name="Smith M."/>
            <person name="Roesemann S."/>
            <person name="Alexander J.E."/>
            <person name="Rich S.A."/>
            <person name="Livny J."/>
            <person name="Vlamakis H."/>
            <person name="Clish C."/>
            <person name="Bullock K."/>
            <person name="Deik A."/>
            <person name="Scott J."/>
            <person name="Pierce K.A."/>
            <person name="Xavier R.J."/>
            <person name="Alm E.J."/>
        </authorList>
    </citation>
    <scope>NUCLEOTIDE SEQUENCE [LARGE SCALE GENOMIC DNA]</scope>
    <source>
        <strain evidence="4 5">BIOML-A73</strain>
    </source>
</reference>
<dbReference type="Proteomes" id="UP000433382">
    <property type="component" value="Unassembled WGS sequence"/>
</dbReference>
<feature type="domain" description="FecR protein" evidence="2">
    <location>
        <begin position="124"/>
        <end position="219"/>
    </location>
</feature>
<evidence type="ECO:0000313" key="4">
    <source>
        <dbReference type="EMBL" id="KAB3573653.1"/>
    </source>
</evidence>
<dbReference type="Pfam" id="PF04773">
    <property type="entry name" value="FecR"/>
    <property type="match status" value="1"/>
</dbReference>
<dbReference type="PANTHER" id="PTHR30273:SF2">
    <property type="entry name" value="PROTEIN FECR"/>
    <property type="match status" value="1"/>
</dbReference>
<name>A0A396F154_PHOVU</name>
<evidence type="ECO:0000256" key="1">
    <source>
        <dbReference type="SAM" id="Phobius"/>
    </source>
</evidence>
<dbReference type="AlphaFoldDB" id="A0A396F154"/>
<comment type="caution">
    <text evidence="4">The sequence shown here is derived from an EMBL/GenBank/DDBJ whole genome shotgun (WGS) entry which is preliminary data.</text>
</comment>
<dbReference type="InterPro" id="IPR012373">
    <property type="entry name" value="Ferrdict_sens_TM"/>
</dbReference>
<feature type="domain" description="Protein FecR C-terminal" evidence="3">
    <location>
        <begin position="264"/>
        <end position="333"/>
    </location>
</feature>
<protein>
    <submittedName>
        <fullName evidence="4">DUF4974 domain-containing protein</fullName>
    </submittedName>
</protein>
<feature type="transmembrane region" description="Helical" evidence="1">
    <location>
        <begin position="86"/>
        <end position="109"/>
    </location>
</feature>
<evidence type="ECO:0000259" key="2">
    <source>
        <dbReference type="Pfam" id="PF04773"/>
    </source>
</evidence>
<keyword evidence="1" id="KW-0472">Membrane</keyword>
<keyword evidence="1" id="KW-1133">Transmembrane helix</keyword>
<dbReference type="EMBL" id="WCZM01000001">
    <property type="protein sequence ID" value="KAB3573653.1"/>
    <property type="molecule type" value="Genomic_DNA"/>
</dbReference>
<proteinExistence type="predicted"/>
<dbReference type="RefSeq" id="WP_008666484.1">
    <property type="nucleotide sequence ID" value="NZ_CAXUDV010000001.1"/>
</dbReference>
<evidence type="ECO:0000259" key="3">
    <source>
        <dbReference type="Pfam" id="PF16344"/>
    </source>
</evidence>
<accession>A0A396F154</accession>
<sequence>MNSQIDEFEQIMLDYLKGEISSEDMQKLTILLKRENVCREKYREIARSYALASSSWFARRKERNLEQLRDTLNFHSSRKHSFFRKISVWGSVAVWALLIGCSITCFYLYHSSGQEVLAPSYCQIEIPQGASSKLLLPDSTIVFLNGGTVLKYDALLRHQADREVFLSGEAYFKVARNVRKPFIVHTGELNIQVLGTTFNVASYPDDAEIKVSLVEGSVNVYTTSDAKKNILLSPDEQAVFNKDDKALFMRKIDASSQAAWTTGRLVFVNEKLFDILKSIEKKYDVQILVQSRKVYTEYFSGSIDANLTLDEILSYLDVDNKFMWRKKGKTIVVTDR</sequence>